<keyword evidence="9 13" id="KW-0275">Fatty acid biosynthesis</keyword>
<comment type="caution">
    <text evidence="16">The sequence shown here is derived from an EMBL/GenBank/DDBJ whole genome shotgun (WGS) entry which is preliminary data.</text>
</comment>
<feature type="domain" description="Beta-ketoacyl-[acyl-carrier-protein] synthase III N-terminal" evidence="15">
    <location>
        <begin position="115"/>
        <end position="193"/>
    </location>
</feature>
<dbReference type="AlphaFoldDB" id="A0A5C6VJP7"/>
<dbReference type="InterPro" id="IPR013747">
    <property type="entry name" value="ACP_syn_III_C"/>
</dbReference>
<keyword evidence="7 13" id="KW-0276">Fatty acid metabolism</keyword>
<comment type="catalytic activity">
    <reaction evidence="12">
        <text>malonyl-[ACP] + acetyl-CoA + H(+) = 3-oxobutanoyl-[ACP] + CO2 + CoA</text>
        <dbReference type="Rhea" id="RHEA:12080"/>
        <dbReference type="Rhea" id="RHEA-COMP:9623"/>
        <dbReference type="Rhea" id="RHEA-COMP:9625"/>
        <dbReference type="ChEBI" id="CHEBI:15378"/>
        <dbReference type="ChEBI" id="CHEBI:16526"/>
        <dbReference type="ChEBI" id="CHEBI:57287"/>
        <dbReference type="ChEBI" id="CHEBI:57288"/>
        <dbReference type="ChEBI" id="CHEBI:78449"/>
        <dbReference type="ChEBI" id="CHEBI:78450"/>
        <dbReference type="EC" id="2.3.1.180"/>
    </reaction>
    <physiologicalReaction direction="left-to-right" evidence="12">
        <dbReference type="Rhea" id="RHEA:12081"/>
    </physiologicalReaction>
</comment>
<reference evidence="16 17" key="1">
    <citation type="submission" date="2019-08" db="EMBL/GenBank/DDBJ databases">
        <title>Genome of Luteibaculum oceani JCM 18817.</title>
        <authorList>
            <person name="Bowman J.P."/>
        </authorList>
    </citation>
    <scope>NUCLEOTIDE SEQUENCE [LARGE SCALE GENOMIC DNA]</scope>
    <source>
        <strain evidence="16 17">JCM 18817</strain>
    </source>
</reference>
<evidence type="ECO:0000256" key="11">
    <source>
        <dbReference type="ARBA" id="ARBA00023315"/>
    </source>
</evidence>
<dbReference type="Gene3D" id="3.40.47.10">
    <property type="match status" value="1"/>
</dbReference>
<sequence length="343" mass="37257">MANGNSKKLRAAITAVAGYVPDYVLTNAELEKMVDTNDEWITTRTGIKERRILKGEGLGSSDMGAEAVKRLCEKRGISPKEIDMLICCTVTPDMQFPATANIITDKVGATNAFSYDLGAACSGFLNGVVTGSQFIETGRNKKVVVVGVDKMSSIIDYEDRATCIIFGDGCGAVLLEPTEEEVGVMDSILRVDGSGRSYLHQKAGGSVKPASHATVDAKEHYVYQEGKQVFKFAVSNMADVSAEVMERNNLKSEDIDWLVPHQANLRIIDATANRMGLHDSKVMINIQKYGNTTSGTIPLCLVEWENKLKKGDNLVLAAFGGGFTWGAIYLKWAYDGSGYENNL</sequence>
<dbReference type="Pfam" id="PF08541">
    <property type="entry name" value="ACP_syn_III_C"/>
    <property type="match status" value="1"/>
</dbReference>
<dbReference type="InterPro" id="IPR013751">
    <property type="entry name" value="ACP_syn_III_N"/>
</dbReference>
<keyword evidence="4 13" id="KW-0963">Cytoplasm</keyword>
<feature type="domain" description="Beta-ketoacyl-[acyl-carrier-protein] synthase III C-terminal" evidence="14">
    <location>
        <begin position="245"/>
        <end position="332"/>
    </location>
</feature>
<dbReference type="EMBL" id="VORB01000001">
    <property type="protein sequence ID" value="TXC85180.1"/>
    <property type="molecule type" value="Genomic_DNA"/>
</dbReference>
<keyword evidence="6 13" id="KW-0808">Transferase</keyword>
<dbReference type="EC" id="2.3.1.180" evidence="3 13"/>
<evidence type="ECO:0000256" key="4">
    <source>
        <dbReference type="ARBA" id="ARBA00022490"/>
    </source>
</evidence>
<dbReference type="UniPathway" id="UPA00094"/>
<keyword evidence="17" id="KW-1185">Reference proteome</keyword>
<comment type="domain">
    <text evidence="13">The last Arg residue of the ACP-binding site is essential for the weak association between ACP/AcpP and FabH.</text>
</comment>
<dbReference type="RefSeq" id="WP_147012364.1">
    <property type="nucleotide sequence ID" value="NZ_VORB01000001.1"/>
</dbReference>
<dbReference type="SUPFAM" id="SSF53901">
    <property type="entry name" value="Thiolase-like"/>
    <property type="match status" value="1"/>
</dbReference>
<dbReference type="HAMAP" id="MF_01815">
    <property type="entry name" value="FabH"/>
    <property type="match status" value="1"/>
</dbReference>
<dbReference type="PANTHER" id="PTHR34069:SF2">
    <property type="entry name" value="BETA-KETOACYL-[ACYL-CARRIER-PROTEIN] SYNTHASE III"/>
    <property type="match status" value="1"/>
</dbReference>
<evidence type="ECO:0000256" key="6">
    <source>
        <dbReference type="ARBA" id="ARBA00022679"/>
    </source>
</evidence>
<dbReference type="NCBIfam" id="TIGR00747">
    <property type="entry name" value="fabH"/>
    <property type="match status" value="1"/>
</dbReference>
<evidence type="ECO:0000259" key="15">
    <source>
        <dbReference type="Pfam" id="PF08545"/>
    </source>
</evidence>
<evidence type="ECO:0000256" key="1">
    <source>
        <dbReference type="ARBA" id="ARBA00005194"/>
    </source>
</evidence>
<evidence type="ECO:0000256" key="3">
    <source>
        <dbReference type="ARBA" id="ARBA00012333"/>
    </source>
</evidence>
<comment type="function">
    <text evidence="13">Catalyzes the condensation reaction of fatty acid synthesis by the addition to an acyl acceptor of two carbons from malonyl-ACP. Catalyzes the first condensation reaction which initiates fatty acid synthesis and may therefore play a role in governing the total rate of fatty acid production. Possesses both acetoacetyl-ACP synthase and acetyl transacylase activities. Its substrate specificity determines the biosynthesis of branched-chain and/or straight-chain of fatty acids.</text>
</comment>
<evidence type="ECO:0000256" key="12">
    <source>
        <dbReference type="ARBA" id="ARBA00051096"/>
    </source>
</evidence>
<keyword evidence="11 13" id="KW-0012">Acyltransferase</keyword>
<dbReference type="OrthoDB" id="9815506at2"/>
<evidence type="ECO:0000256" key="10">
    <source>
        <dbReference type="ARBA" id="ARBA00023268"/>
    </source>
</evidence>
<comment type="subcellular location">
    <subcellularLocation>
        <location evidence="13">Cytoplasm</location>
    </subcellularLocation>
</comment>
<evidence type="ECO:0000313" key="17">
    <source>
        <dbReference type="Proteomes" id="UP000321168"/>
    </source>
</evidence>
<keyword evidence="8 13" id="KW-0443">Lipid metabolism</keyword>
<dbReference type="GO" id="GO:0033818">
    <property type="term" value="F:beta-ketoacyl-acyl-carrier-protein synthase III activity"/>
    <property type="evidence" value="ECO:0007669"/>
    <property type="project" value="UniProtKB-UniRule"/>
</dbReference>
<feature type="active site" evidence="13">
    <location>
        <position position="121"/>
    </location>
</feature>
<evidence type="ECO:0000256" key="5">
    <source>
        <dbReference type="ARBA" id="ARBA00022516"/>
    </source>
</evidence>
<evidence type="ECO:0000256" key="2">
    <source>
        <dbReference type="ARBA" id="ARBA00008642"/>
    </source>
</evidence>
<protein>
    <recommendedName>
        <fullName evidence="3 13">Beta-ketoacyl-[acyl-carrier-protein] synthase III</fullName>
        <shortName evidence="13">Beta-ketoacyl-ACP synthase III</shortName>
        <shortName evidence="13">KAS III</shortName>
        <ecNumber evidence="3 13">2.3.1.180</ecNumber>
    </recommendedName>
    <alternativeName>
        <fullName evidence="13">3-oxoacyl-[acyl-carrier-protein] synthase 3</fullName>
    </alternativeName>
    <alternativeName>
        <fullName evidence="13">3-oxoacyl-[acyl-carrier-protein] synthase III</fullName>
    </alternativeName>
</protein>
<comment type="pathway">
    <text evidence="1 13">Lipid metabolism; fatty acid biosynthesis.</text>
</comment>
<gene>
    <name evidence="13" type="primary">fabH</name>
    <name evidence="16" type="ORF">FRX97_00740</name>
</gene>
<dbReference type="InterPro" id="IPR004655">
    <property type="entry name" value="FabH"/>
</dbReference>
<dbReference type="GO" id="GO:0044550">
    <property type="term" value="P:secondary metabolite biosynthetic process"/>
    <property type="evidence" value="ECO:0007669"/>
    <property type="project" value="TreeGrafter"/>
</dbReference>
<evidence type="ECO:0000256" key="13">
    <source>
        <dbReference type="HAMAP-Rule" id="MF_01815"/>
    </source>
</evidence>
<dbReference type="CDD" id="cd00830">
    <property type="entry name" value="KAS_III"/>
    <property type="match status" value="1"/>
</dbReference>
<comment type="subunit">
    <text evidence="13">Homodimer.</text>
</comment>
<dbReference type="Pfam" id="PF08545">
    <property type="entry name" value="ACP_syn_III"/>
    <property type="match status" value="1"/>
</dbReference>
<proteinExistence type="inferred from homology"/>
<dbReference type="NCBIfam" id="NF006829">
    <property type="entry name" value="PRK09352.1"/>
    <property type="match status" value="1"/>
</dbReference>
<evidence type="ECO:0000259" key="14">
    <source>
        <dbReference type="Pfam" id="PF08541"/>
    </source>
</evidence>
<dbReference type="PANTHER" id="PTHR34069">
    <property type="entry name" value="3-OXOACYL-[ACYL-CARRIER-PROTEIN] SYNTHASE 3"/>
    <property type="match status" value="1"/>
</dbReference>
<feature type="active site" evidence="13">
    <location>
        <position position="291"/>
    </location>
</feature>
<evidence type="ECO:0000256" key="7">
    <source>
        <dbReference type="ARBA" id="ARBA00022832"/>
    </source>
</evidence>
<comment type="similarity">
    <text evidence="2 13">Belongs to the thiolase-like superfamily. FabH family.</text>
</comment>
<dbReference type="FunFam" id="3.40.47.10:FF:000004">
    <property type="entry name" value="3-oxoacyl-[acyl-carrier-protein] synthase 3"/>
    <property type="match status" value="1"/>
</dbReference>
<organism evidence="16 17">
    <name type="scientific">Luteibaculum oceani</name>
    <dbReference type="NCBI Taxonomy" id="1294296"/>
    <lineage>
        <taxon>Bacteria</taxon>
        <taxon>Pseudomonadati</taxon>
        <taxon>Bacteroidota</taxon>
        <taxon>Flavobacteriia</taxon>
        <taxon>Flavobacteriales</taxon>
        <taxon>Luteibaculaceae</taxon>
        <taxon>Luteibaculum</taxon>
    </lineage>
</organism>
<feature type="region of interest" description="ACP-binding" evidence="13">
    <location>
        <begin position="262"/>
        <end position="266"/>
    </location>
</feature>
<accession>A0A5C6VJP7</accession>
<evidence type="ECO:0000256" key="8">
    <source>
        <dbReference type="ARBA" id="ARBA00023098"/>
    </source>
</evidence>
<dbReference type="InterPro" id="IPR016039">
    <property type="entry name" value="Thiolase-like"/>
</dbReference>
<name>A0A5C6VJP7_9FLAO</name>
<dbReference type="GO" id="GO:0004315">
    <property type="term" value="F:3-oxoacyl-[acyl-carrier-protein] synthase activity"/>
    <property type="evidence" value="ECO:0007669"/>
    <property type="project" value="InterPro"/>
</dbReference>
<dbReference type="Proteomes" id="UP000321168">
    <property type="component" value="Unassembled WGS sequence"/>
</dbReference>
<dbReference type="GO" id="GO:0006633">
    <property type="term" value="P:fatty acid biosynthetic process"/>
    <property type="evidence" value="ECO:0007669"/>
    <property type="project" value="UniProtKB-UniRule"/>
</dbReference>
<evidence type="ECO:0000256" key="9">
    <source>
        <dbReference type="ARBA" id="ARBA00023160"/>
    </source>
</evidence>
<keyword evidence="10 13" id="KW-0511">Multifunctional enzyme</keyword>
<evidence type="ECO:0000313" key="16">
    <source>
        <dbReference type="EMBL" id="TXC85180.1"/>
    </source>
</evidence>
<dbReference type="GO" id="GO:0005737">
    <property type="term" value="C:cytoplasm"/>
    <property type="evidence" value="ECO:0007669"/>
    <property type="project" value="UniProtKB-SubCell"/>
</dbReference>
<feature type="active site" evidence="13">
    <location>
        <position position="261"/>
    </location>
</feature>
<keyword evidence="5 13" id="KW-0444">Lipid biosynthesis</keyword>